<dbReference type="Pfam" id="PF00990">
    <property type="entry name" value="GGDEF"/>
    <property type="match status" value="1"/>
</dbReference>
<dbReference type="SMART" id="SM00052">
    <property type="entry name" value="EAL"/>
    <property type="match status" value="1"/>
</dbReference>
<keyword evidence="6" id="KW-1185">Reference proteome</keyword>
<dbReference type="PROSITE" id="PS50883">
    <property type="entry name" value="EAL"/>
    <property type="match status" value="1"/>
</dbReference>
<evidence type="ECO:0000259" key="2">
    <source>
        <dbReference type="PROSITE" id="PS50113"/>
    </source>
</evidence>
<name>A0A1L1PZF9_HYDIT</name>
<dbReference type="Gene3D" id="3.30.450.20">
    <property type="entry name" value="PAS domain"/>
    <property type="match status" value="3"/>
</dbReference>
<dbReference type="Pfam" id="PF08448">
    <property type="entry name" value="PAS_4"/>
    <property type="match status" value="1"/>
</dbReference>
<dbReference type="InterPro" id="IPR043128">
    <property type="entry name" value="Rev_trsase/Diguanyl_cyclase"/>
</dbReference>
<dbReference type="FunFam" id="3.30.70.270:FF:000001">
    <property type="entry name" value="Diguanylate cyclase domain protein"/>
    <property type="match status" value="1"/>
</dbReference>
<dbReference type="EMBL" id="CCAE010000060">
    <property type="protein sequence ID" value="CDN89991.1"/>
    <property type="molecule type" value="Genomic_DNA"/>
</dbReference>
<feature type="domain" description="PAS" evidence="1">
    <location>
        <begin position="430"/>
        <end position="466"/>
    </location>
</feature>
<evidence type="ECO:0000313" key="6">
    <source>
        <dbReference type="Proteomes" id="UP000028878"/>
    </source>
</evidence>
<dbReference type="InterPro" id="IPR000160">
    <property type="entry name" value="GGDEF_dom"/>
</dbReference>
<dbReference type="NCBIfam" id="TIGR00254">
    <property type="entry name" value="GGDEF"/>
    <property type="match status" value="1"/>
</dbReference>
<dbReference type="SUPFAM" id="SSF141868">
    <property type="entry name" value="EAL domain-like"/>
    <property type="match status" value="1"/>
</dbReference>
<dbReference type="Pfam" id="PF08447">
    <property type="entry name" value="PAS_3"/>
    <property type="match status" value="1"/>
</dbReference>
<dbReference type="InterPro" id="IPR000014">
    <property type="entry name" value="PAS"/>
</dbReference>
<dbReference type="SUPFAM" id="SSF55785">
    <property type="entry name" value="PYP-like sensor domain (PAS domain)"/>
    <property type="match status" value="3"/>
</dbReference>
<protein>
    <submittedName>
        <fullName evidence="5">Diguanylate cyclase/phosphodiesterase</fullName>
    </submittedName>
</protein>
<dbReference type="InterPro" id="IPR035919">
    <property type="entry name" value="EAL_sf"/>
</dbReference>
<dbReference type="Gene3D" id="3.20.20.450">
    <property type="entry name" value="EAL domain"/>
    <property type="match status" value="1"/>
</dbReference>
<accession>A0A1L1PZF9</accession>
<dbReference type="InterPro" id="IPR000700">
    <property type="entry name" value="PAS-assoc_C"/>
</dbReference>
<dbReference type="SMART" id="SM00267">
    <property type="entry name" value="GGDEF"/>
    <property type="match status" value="1"/>
</dbReference>
<dbReference type="CDD" id="cd01948">
    <property type="entry name" value="EAL"/>
    <property type="match status" value="1"/>
</dbReference>
<organism evidence="5 6">
    <name type="scientific">Hydrogenophaga intermedia</name>
    <dbReference type="NCBI Taxonomy" id="65786"/>
    <lineage>
        <taxon>Bacteria</taxon>
        <taxon>Pseudomonadati</taxon>
        <taxon>Pseudomonadota</taxon>
        <taxon>Betaproteobacteria</taxon>
        <taxon>Burkholderiales</taxon>
        <taxon>Comamonadaceae</taxon>
        <taxon>Hydrogenophaga</taxon>
    </lineage>
</organism>
<evidence type="ECO:0000259" key="1">
    <source>
        <dbReference type="PROSITE" id="PS50112"/>
    </source>
</evidence>
<dbReference type="Gene3D" id="3.30.70.270">
    <property type="match status" value="1"/>
</dbReference>
<dbReference type="InterPro" id="IPR035965">
    <property type="entry name" value="PAS-like_dom_sf"/>
</dbReference>
<dbReference type="CDD" id="cd01949">
    <property type="entry name" value="GGDEF"/>
    <property type="match status" value="1"/>
</dbReference>
<dbReference type="AlphaFoldDB" id="A0A1L1PZF9"/>
<reference evidence="6" key="1">
    <citation type="submission" date="2014-02" db="EMBL/GenBank/DDBJ databases">
        <authorList>
            <person name="Gan H."/>
        </authorList>
    </citation>
    <scope>NUCLEOTIDE SEQUENCE [LARGE SCALE GENOMIC DNA]</scope>
    <source>
        <strain evidence="6">S1</strain>
    </source>
</reference>
<dbReference type="PANTHER" id="PTHR44757:SF2">
    <property type="entry name" value="BIOFILM ARCHITECTURE MAINTENANCE PROTEIN MBAA"/>
    <property type="match status" value="1"/>
</dbReference>
<dbReference type="InterPro" id="IPR013656">
    <property type="entry name" value="PAS_4"/>
</dbReference>
<dbReference type="PROSITE" id="PS50112">
    <property type="entry name" value="PAS"/>
    <property type="match status" value="1"/>
</dbReference>
<gene>
    <name evidence="5" type="ORF">BN948_04431</name>
</gene>
<proteinExistence type="predicted"/>
<dbReference type="PANTHER" id="PTHR44757">
    <property type="entry name" value="DIGUANYLATE CYCLASE DGCP"/>
    <property type="match status" value="1"/>
</dbReference>
<dbReference type="InterPro" id="IPR001610">
    <property type="entry name" value="PAC"/>
</dbReference>
<feature type="domain" description="PAC" evidence="2">
    <location>
        <begin position="240"/>
        <end position="292"/>
    </location>
</feature>
<dbReference type="SMART" id="SM00086">
    <property type="entry name" value="PAC"/>
    <property type="match status" value="2"/>
</dbReference>
<dbReference type="Pfam" id="PF00563">
    <property type="entry name" value="EAL"/>
    <property type="match status" value="1"/>
</dbReference>
<dbReference type="Proteomes" id="UP000028878">
    <property type="component" value="Unassembled WGS sequence"/>
</dbReference>
<dbReference type="NCBIfam" id="TIGR00229">
    <property type="entry name" value="sensory_box"/>
    <property type="match status" value="2"/>
</dbReference>
<feature type="domain" description="PAC" evidence="2">
    <location>
        <begin position="486"/>
        <end position="538"/>
    </location>
</feature>
<sequence length="978" mass="108535">MRADRPPNVQVSDAARLPEAREAFDRMAHLAAREGRSAAALLLERSDTGVRLLGRAGLDAPMEELALDIVKTLGPQEVWVGDTSREARWVPLDLGRGRRAIHHLHWLPLSRAPGAFLLLLDHQARDERRNEIGIGLVSEMAADLVLAMRHQRELVTAQVALHRRHQGQIELVERTAGLGSWSVETDGERVDCSAGLLSLLGIDTEAPPRTLEDLLAHHAPEWRQGLRQRLERCAASAEPFDEEVQVLIESNGAKWVRTVGAAVTDENGHPVRVQVTVHDISATKQAQQETLRLAMRLTTTLASITEAFVTLDRQCCFTYLNQESERLLQKTTADLLGVEVWHGFTPALAQRLKEHLGRALQTNRRVELEDWFASLGKWLEVRAYPFAEGLAVYFRDVTERRRSQEQLMLLETSVARLNDIVLIAETGAQERRGEPKIVFVNDAFELHTGYSRAEVLGQSPGMLLDLDPAVSKLREISRGLRDTQKARTELMVRRKNGALFWVELEVVSVQPSADEVTHWVAVGRDITQRKTAEDMIRHLAFYDPLTDLPNRQLLLDKLQQALSVSARSGQHGALLFIDLDNFKILNDTLGHQMGDQLLKKVAQRLTASVRKTDLVARLGGDEFVVMADDLSPSPVAAAHKARVLANKVLQTLREPFALTGHQHFATPSIGVTIFHGTQADVGELLKQADLAMYQAKSMGRNTLCFFDPSLQAEMSENARTASDLRDGLRRREFVVHYQPQVDKAGMIIGVEALLRWNHPERGLLSPIAFIPVAEDTGLILPLGLWALETACGQLAAWSKRPETANLSIAVNVSVRQFRHPDFVDSVMACIRASGVKPQRLKLELTESLLADRMEITIEKMGMLKSLGVTLSLDDFGMGYSSLSLLKRLPLDQLKIDRAFVADVLTDPNDAAISRAIIALAQSLSLQVVAEGVETIEQRDFLAYQGCDQFQGHLFAKPLPIEALDALLSNPVSGMVVVG</sequence>
<dbReference type="SUPFAM" id="SSF55073">
    <property type="entry name" value="Nucleotide cyclase"/>
    <property type="match status" value="1"/>
</dbReference>
<dbReference type="PROSITE" id="PS50113">
    <property type="entry name" value="PAC"/>
    <property type="match status" value="2"/>
</dbReference>
<dbReference type="CDD" id="cd00130">
    <property type="entry name" value="PAS"/>
    <property type="match status" value="2"/>
</dbReference>
<feature type="domain" description="GGDEF" evidence="4">
    <location>
        <begin position="570"/>
        <end position="708"/>
    </location>
</feature>
<evidence type="ECO:0000259" key="3">
    <source>
        <dbReference type="PROSITE" id="PS50883"/>
    </source>
</evidence>
<evidence type="ECO:0000313" key="5">
    <source>
        <dbReference type="EMBL" id="CDN89991.1"/>
    </source>
</evidence>
<dbReference type="SMART" id="SM00091">
    <property type="entry name" value="PAS"/>
    <property type="match status" value="3"/>
</dbReference>
<evidence type="ECO:0000259" key="4">
    <source>
        <dbReference type="PROSITE" id="PS50887"/>
    </source>
</evidence>
<reference evidence="6" key="2">
    <citation type="submission" date="2014-11" db="EMBL/GenBank/DDBJ databases">
        <title>Draft genome sequence of Hydrogenophaga intermedia S1.</title>
        <authorList>
            <person name="Gan H.M."/>
            <person name="Chew T.H."/>
            <person name="Stolz A."/>
        </authorList>
    </citation>
    <scope>NUCLEOTIDE SEQUENCE [LARGE SCALE GENOMIC DNA]</scope>
    <source>
        <strain evidence="6">S1</strain>
    </source>
</reference>
<dbReference type="Pfam" id="PF13426">
    <property type="entry name" value="PAS_9"/>
    <property type="match status" value="1"/>
</dbReference>
<dbReference type="InterPro" id="IPR013655">
    <property type="entry name" value="PAS_fold_3"/>
</dbReference>
<dbReference type="RefSeq" id="WP_009519826.1">
    <property type="nucleotide sequence ID" value="NZ_VCPF01000020.1"/>
</dbReference>
<dbReference type="InterPro" id="IPR052155">
    <property type="entry name" value="Biofilm_reg_signaling"/>
</dbReference>
<feature type="domain" description="EAL" evidence="3">
    <location>
        <begin position="717"/>
        <end position="971"/>
    </location>
</feature>
<dbReference type="InterPro" id="IPR029787">
    <property type="entry name" value="Nucleotide_cyclase"/>
</dbReference>
<dbReference type="InterPro" id="IPR001633">
    <property type="entry name" value="EAL_dom"/>
</dbReference>
<dbReference type="PROSITE" id="PS50887">
    <property type="entry name" value="GGDEF"/>
    <property type="match status" value="1"/>
</dbReference>
<dbReference type="GO" id="GO:0003824">
    <property type="term" value="F:catalytic activity"/>
    <property type="evidence" value="ECO:0007669"/>
    <property type="project" value="UniProtKB-ARBA"/>
</dbReference>